<evidence type="ECO:0000256" key="7">
    <source>
        <dbReference type="SAM" id="Phobius"/>
    </source>
</evidence>
<evidence type="ECO:0000256" key="2">
    <source>
        <dbReference type="ARBA" id="ARBA00022475"/>
    </source>
</evidence>
<dbReference type="Proteomes" id="UP000011555">
    <property type="component" value="Unassembled WGS sequence"/>
</dbReference>
<dbReference type="EMBL" id="AOLZ01000047">
    <property type="protein sequence ID" value="EMA31288.1"/>
    <property type="molecule type" value="Genomic_DNA"/>
</dbReference>
<feature type="transmembrane region" description="Helical" evidence="7">
    <location>
        <begin position="386"/>
        <end position="407"/>
    </location>
</feature>
<keyword evidence="4 7" id="KW-1133">Transmembrane helix</keyword>
<evidence type="ECO:0000256" key="3">
    <source>
        <dbReference type="ARBA" id="ARBA00022692"/>
    </source>
</evidence>
<protein>
    <submittedName>
        <fullName evidence="10">ABC transporter permease</fullName>
    </submittedName>
</protein>
<feature type="transmembrane region" description="Helical" evidence="7">
    <location>
        <begin position="335"/>
        <end position="358"/>
    </location>
</feature>
<accession>M0LDU8</accession>
<reference evidence="10" key="3">
    <citation type="submission" date="2017-01" db="EMBL/GenBank/DDBJ databases">
        <authorList>
            <person name="Mah S.A."/>
            <person name="Swanson W.J."/>
            <person name="Moy G.W."/>
            <person name="Vacquier V.D."/>
        </authorList>
    </citation>
    <scope>NUCLEOTIDE SEQUENCE</scope>
    <source>
        <strain evidence="10">AJ5</strain>
    </source>
</reference>
<dbReference type="PATRIC" id="fig|358396.7.peg.2958"/>
<dbReference type="GO" id="GO:0005886">
    <property type="term" value="C:plasma membrane"/>
    <property type="evidence" value="ECO:0007669"/>
    <property type="project" value="UniProtKB-SubCell"/>
</dbReference>
<dbReference type="EMBL" id="CP019285">
    <property type="protein sequence ID" value="APW99026.1"/>
    <property type="molecule type" value="Genomic_DNA"/>
</dbReference>
<dbReference type="InterPro" id="IPR051125">
    <property type="entry name" value="ABC-4/HrtB_transporter"/>
</dbReference>
<evidence type="ECO:0000313" key="12">
    <source>
        <dbReference type="Proteomes" id="UP000011555"/>
    </source>
</evidence>
<evidence type="ECO:0000313" key="11">
    <source>
        <dbReference type="EMBL" id="EMA31288.1"/>
    </source>
</evidence>
<feature type="domain" description="MacB-like periplasmic core" evidence="9">
    <location>
        <begin position="34"/>
        <end position="265"/>
    </location>
</feature>
<name>M0LDU8_NATLA</name>
<keyword evidence="5 7" id="KW-0472">Membrane</keyword>
<evidence type="ECO:0000259" key="9">
    <source>
        <dbReference type="Pfam" id="PF12704"/>
    </source>
</evidence>
<evidence type="ECO:0000256" key="4">
    <source>
        <dbReference type="ARBA" id="ARBA00022989"/>
    </source>
</evidence>
<organism evidence="11 12">
    <name type="scientific">Natronobacterium lacisalsi AJ5</name>
    <dbReference type="NCBI Taxonomy" id="358396"/>
    <lineage>
        <taxon>Archaea</taxon>
        <taxon>Methanobacteriati</taxon>
        <taxon>Methanobacteriota</taxon>
        <taxon>Stenosarchaea group</taxon>
        <taxon>Halobacteria</taxon>
        <taxon>Halobacteriales</taxon>
        <taxon>Natrialbaceae</taxon>
        <taxon>Natronobacterium</taxon>
    </lineage>
</organism>
<dbReference type="PANTHER" id="PTHR43738:SF2">
    <property type="entry name" value="ABC TRANSPORTER PERMEASE"/>
    <property type="match status" value="1"/>
</dbReference>
<dbReference type="PANTHER" id="PTHR43738">
    <property type="entry name" value="ABC TRANSPORTER, MEMBRANE PROTEIN"/>
    <property type="match status" value="1"/>
</dbReference>
<evidence type="ECO:0000259" key="8">
    <source>
        <dbReference type="Pfam" id="PF02687"/>
    </source>
</evidence>
<reference evidence="11 12" key="2">
    <citation type="journal article" date="2014" name="PLoS Genet.">
        <title>Phylogenetically driven sequencing of extremely halophilic archaea reveals strategies for static and dynamic osmo-response.</title>
        <authorList>
            <person name="Becker E.A."/>
            <person name="Seitzer P.M."/>
            <person name="Tritt A."/>
            <person name="Larsen D."/>
            <person name="Krusor M."/>
            <person name="Yao A.I."/>
            <person name="Wu D."/>
            <person name="Madern D."/>
            <person name="Eisen J.A."/>
            <person name="Darling A.E."/>
            <person name="Facciotti M.T."/>
        </authorList>
    </citation>
    <scope>NUCLEOTIDE SEQUENCE [LARGE SCALE GENOMIC DNA]</scope>
    <source>
        <strain evidence="11 12">AJ5</strain>
    </source>
</reference>
<dbReference type="RefSeq" id="WP_007142622.1">
    <property type="nucleotide sequence ID" value="NZ_AOLZ01000047.1"/>
</dbReference>
<gene>
    <name evidence="11" type="ORF">C445_14569</name>
    <name evidence="10" type="ORF">CHINAEXTREME_15150</name>
</gene>
<feature type="transmembrane region" description="Helical" evidence="7">
    <location>
        <begin position="36"/>
        <end position="60"/>
    </location>
</feature>
<dbReference type="Pfam" id="PF02687">
    <property type="entry name" value="FtsX"/>
    <property type="match status" value="1"/>
</dbReference>
<evidence type="ECO:0000256" key="6">
    <source>
        <dbReference type="SAM" id="MobiDB-lite"/>
    </source>
</evidence>
<feature type="domain" description="ABC3 transporter permease C-terminal" evidence="8">
    <location>
        <begin position="296"/>
        <end position="411"/>
    </location>
</feature>
<dbReference type="Proteomes" id="UP000186547">
    <property type="component" value="Chromosome"/>
</dbReference>
<evidence type="ECO:0000256" key="5">
    <source>
        <dbReference type="ARBA" id="ARBA00023136"/>
    </source>
</evidence>
<feature type="transmembrane region" description="Helical" evidence="7">
    <location>
        <begin position="288"/>
        <end position="314"/>
    </location>
</feature>
<dbReference type="KEGG" id="hlc:CHINAEXTREME15150"/>
<dbReference type="AlphaFoldDB" id="M0LDU8"/>
<proteinExistence type="predicted"/>
<dbReference type="InterPro" id="IPR025857">
    <property type="entry name" value="MacB_PCD"/>
</dbReference>
<sequence>MTRAPLALVLLPLVRTRAILGIAVAQLRRSPGRTVLAVLSVALAVLAVTLLASLGAGVVATGEEGLDNADRDIWISSDPVDPDASGTENPIVGAHGTAAELTQRDDVTSASPLALQDVYVGTDPDPSELQRHPAIGVQETHDGFDFRSGGGFETPESAYETDQPRSDDPVTDEIVLDPRVADELDAEVGDTVYVGTSRQTAPEYEFTVVGVSDYYSQYLGSETVTMPLVDLQAVAGTTGTDRATFLTADVADDADREAVAADLDESYPEYDVRTSDEQVEAMIGERPLVVASGATLVGLAVVGGVVLTVNLFALVAAQQREELAALRAVGLSRRLLAGTVAAQGLVIGLLGGLVGIAATPLLASGLNRFAASIASFDALVRTSPDVYVLGIAIALVVGTVVALIAGWRAGRYATIDHLEG</sequence>
<keyword evidence="3 7" id="KW-0812">Transmembrane</keyword>
<dbReference type="InterPro" id="IPR003838">
    <property type="entry name" value="ABC3_permease_C"/>
</dbReference>
<evidence type="ECO:0000313" key="10">
    <source>
        <dbReference type="EMBL" id="APW99026.1"/>
    </source>
</evidence>
<keyword evidence="2" id="KW-1003">Cell membrane</keyword>
<reference evidence="10 13" key="1">
    <citation type="journal article" date="2011" name="J. Bacteriol.">
        <title>Genome sequence of Halobiforma lacisalsi AJ5, an extremely halophilic archaeon which harbors a bop gene.</title>
        <authorList>
            <person name="Jiang X."/>
            <person name="Wang S."/>
            <person name="Cheng H."/>
            <person name="Huo Y."/>
            <person name="Zhang X."/>
            <person name="Zhu X."/>
            <person name="Han X."/>
            <person name="Ni P."/>
            <person name="Wu M."/>
        </authorList>
    </citation>
    <scope>NUCLEOTIDE SEQUENCE [LARGE SCALE GENOMIC DNA]</scope>
    <source>
        <strain evidence="10 13">AJ5</strain>
    </source>
</reference>
<keyword evidence="12" id="KW-1185">Reference proteome</keyword>
<feature type="region of interest" description="Disordered" evidence="6">
    <location>
        <begin position="145"/>
        <end position="170"/>
    </location>
</feature>
<dbReference type="eggNOG" id="arCOG02312">
    <property type="taxonomic scope" value="Archaea"/>
</dbReference>
<evidence type="ECO:0000313" key="13">
    <source>
        <dbReference type="Proteomes" id="UP000186547"/>
    </source>
</evidence>
<dbReference type="STRING" id="358396.CHINAEXTREME_15150"/>
<comment type="subcellular location">
    <subcellularLocation>
        <location evidence="1">Cell membrane</location>
        <topology evidence="1">Multi-pass membrane protein</topology>
    </subcellularLocation>
</comment>
<evidence type="ECO:0000256" key="1">
    <source>
        <dbReference type="ARBA" id="ARBA00004651"/>
    </source>
</evidence>
<dbReference type="Pfam" id="PF12704">
    <property type="entry name" value="MacB_PCD"/>
    <property type="match status" value="1"/>
</dbReference>
<dbReference type="GeneID" id="30922488"/>